<reference evidence="3" key="1">
    <citation type="journal article" date="2008" name="Nat. Genet.">
        <title>The Pristionchus pacificus genome provides a unique perspective on nematode lifestyle and parasitism.</title>
        <authorList>
            <person name="Dieterich C."/>
            <person name="Clifton S.W."/>
            <person name="Schuster L.N."/>
            <person name="Chinwalla A."/>
            <person name="Delehaunty K."/>
            <person name="Dinkelacker I."/>
            <person name="Fulton L."/>
            <person name="Fulton R."/>
            <person name="Godfrey J."/>
            <person name="Minx P."/>
            <person name="Mitreva M."/>
            <person name="Roeseler W."/>
            <person name="Tian H."/>
            <person name="Witte H."/>
            <person name="Yang S.P."/>
            <person name="Wilson R.K."/>
            <person name="Sommer R.J."/>
        </authorList>
    </citation>
    <scope>NUCLEOTIDE SEQUENCE [LARGE SCALE GENOMIC DNA]</scope>
    <source>
        <strain evidence="3">PS312</strain>
    </source>
</reference>
<evidence type="ECO:0000259" key="1">
    <source>
        <dbReference type="Pfam" id="PF25558"/>
    </source>
</evidence>
<evidence type="ECO:0000313" key="3">
    <source>
        <dbReference type="Proteomes" id="UP000005239"/>
    </source>
</evidence>
<accession>A0A8R1YDA1</accession>
<gene>
    <name evidence="2" type="primary">WBGene00100078</name>
</gene>
<dbReference type="GO" id="GO:0030149">
    <property type="term" value="P:sphingolipid catabolic process"/>
    <property type="evidence" value="ECO:0000318"/>
    <property type="project" value="GO_Central"/>
</dbReference>
<name>A0A8R1YDA1_PRIPA</name>
<dbReference type="Proteomes" id="UP000005239">
    <property type="component" value="Unassembled WGS sequence"/>
</dbReference>
<evidence type="ECO:0000313" key="2">
    <source>
        <dbReference type="EnsemblMetazoa" id="PPA10524.1"/>
    </source>
</evidence>
<proteinExistence type="predicted"/>
<dbReference type="GO" id="GO:0016020">
    <property type="term" value="C:membrane"/>
    <property type="evidence" value="ECO:0007669"/>
    <property type="project" value="GOC"/>
</dbReference>
<keyword evidence="3" id="KW-1185">Reference proteome</keyword>
<dbReference type="AlphaFoldDB" id="A0A8R1YDA1"/>
<dbReference type="GO" id="GO:0005783">
    <property type="term" value="C:endoplasmic reticulum"/>
    <property type="evidence" value="ECO:0000318"/>
    <property type="project" value="GO_Central"/>
</dbReference>
<feature type="domain" description="DUF7930" evidence="1">
    <location>
        <begin position="175"/>
        <end position="243"/>
    </location>
</feature>
<dbReference type="InterPro" id="IPR057690">
    <property type="entry name" value="DUF7930"/>
</dbReference>
<dbReference type="OrthoDB" id="5789733at2759"/>
<sequence length="308" mass="33648">FQMAEISATGTITNVQTKFAYISSGKGSVFCPLAAAVDSLEICTDMTEKYSIGDIVHFKATRQSNKNGCDLRAVNMTLSSKSSVYKGLESGDVERNDIIAEITVVHETLAYGNNEYVGSIFIPGSAFSDGNAKRLNWYIMPGDLLSLKITRQAEKNGCKWRAVTAEIYHYPEPSRGTGVVISLSDTMAIVQSELGIVRCGILAWEGGTAGSGESLHDVISFGSNVVFETMELSSDTSVATRWSLLNSGLNQNDSLSFRSSHVDTKEMHAQTVTPIERMVINCMSKSVKQQLYDQIPLIEKMLNEVDLL</sequence>
<dbReference type="Pfam" id="PF25558">
    <property type="entry name" value="DUF7930"/>
    <property type="match status" value="1"/>
</dbReference>
<protein>
    <recommendedName>
        <fullName evidence="1">DUF7930 domain-containing protein</fullName>
    </recommendedName>
</protein>
<reference evidence="2" key="2">
    <citation type="submission" date="2022-06" db="UniProtKB">
        <authorList>
            <consortium name="EnsemblMetazoa"/>
        </authorList>
    </citation>
    <scope>IDENTIFICATION</scope>
    <source>
        <strain evidence="2">PS312</strain>
    </source>
</reference>
<organism evidence="2 3">
    <name type="scientific">Pristionchus pacificus</name>
    <name type="common">Parasitic nematode worm</name>
    <dbReference type="NCBI Taxonomy" id="54126"/>
    <lineage>
        <taxon>Eukaryota</taxon>
        <taxon>Metazoa</taxon>
        <taxon>Ecdysozoa</taxon>
        <taxon>Nematoda</taxon>
        <taxon>Chromadorea</taxon>
        <taxon>Rhabditida</taxon>
        <taxon>Rhabditina</taxon>
        <taxon>Diplogasteromorpha</taxon>
        <taxon>Diplogasteroidea</taxon>
        <taxon>Neodiplogasteridae</taxon>
        <taxon>Pristionchus</taxon>
    </lineage>
</organism>
<dbReference type="GO" id="GO:0008117">
    <property type="term" value="F:sphinganine-1-phosphate aldolase activity"/>
    <property type="evidence" value="ECO:0000318"/>
    <property type="project" value="GO_Central"/>
</dbReference>
<dbReference type="EnsemblMetazoa" id="PPA10524.1">
    <property type="protein sequence ID" value="PPA10524.1"/>
    <property type="gene ID" value="WBGene00100078"/>
</dbReference>